<evidence type="ECO:0000313" key="2">
    <source>
        <dbReference type="EMBL" id="TNN80207.1"/>
    </source>
</evidence>
<proteinExistence type="predicted"/>
<evidence type="ECO:0000256" key="1">
    <source>
        <dbReference type="SAM" id="MobiDB-lite"/>
    </source>
</evidence>
<reference evidence="2 3" key="1">
    <citation type="submission" date="2019-03" db="EMBL/GenBank/DDBJ databases">
        <title>First draft genome of Liparis tanakae, snailfish: a comprehensive survey of snailfish specific genes.</title>
        <authorList>
            <person name="Kim W."/>
            <person name="Song I."/>
            <person name="Jeong J.-H."/>
            <person name="Kim D."/>
            <person name="Kim S."/>
            <person name="Ryu S."/>
            <person name="Song J.Y."/>
            <person name="Lee S.K."/>
        </authorList>
    </citation>
    <scope>NUCLEOTIDE SEQUENCE [LARGE SCALE GENOMIC DNA]</scope>
    <source>
        <tissue evidence="2">Muscle</tissue>
    </source>
</reference>
<organism evidence="2 3">
    <name type="scientific">Liparis tanakae</name>
    <name type="common">Tanaka's snailfish</name>
    <dbReference type="NCBI Taxonomy" id="230148"/>
    <lineage>
        <taxon>Eukaryota</taxon>
        <taxon>Metazoa</taxon>
        <taxon>Chordata</taxon>
        <taxon>Craniata</taxon>
        <taxon>Vertebrata</taxon>
        <taxon>Euteleostomi</taxon>
        <taxon>Actinopterygii</taxon>
        <taxon>Neopterygii</taxon>
        <taxon>Teleostei</taxon>
        <taxon>Neoteleostei</taxon>
        <taxon>Acanthomorphata</taxon>
        <taxon>Eupercaria</taxon>
        <taxon>Perciformes</taxon>
        <taxon>Cottioidei</taxon>
        <taxon>Cottales</taxon>
        <taxon>Liparidae</taxon>
        <taxon>Liparis</taxon>
    </lineage>
</organism>
<protein>
    <submittedName>
        <fullName evidence="2">Uncharacterized protein</fullName>
    </submittedName>
</protein>
<feature type="compositionally biased region" description="Basic and acidic residues" evidence="1">
    <location>
        <begin position="1"/>
        <end position="22"/>
    </location>
</feature>
<feature type="compositionally biased region" description="Polar residues" evidence="1">
    <location>
        <begin position="66"/>
        <end position="78"/>
    </location>
</feature>
<dbReference type="AlphaFoldDB" id="A0A4Z2IR01"/>
<feature type="region of interest" description="Disordered" evidence="1">
    <location>
        <begin position="1"/>
        <end position="29"/>
    </location>
</feature>
<dbReference type="EMBL" id="SRLO01000056">
    <property type="protein sequence ID" value="TNN80207.1"/>
    <property type="molecule type" value="Genomic_DNA"/>
</dbReference>
<keyword evidence="3" id="KW-1185">Reference proteome</keyword>
<feature type="region of interest" description="Disordered" evidence="1">
    <location>
        <begin position="47"/>
        <end position="78"/>
    </location>
</feature>
<evidence type="ECO:0000313" key="3">
    <source>
        <dbReference type="Proteomes" id="UP000314294"/>
    </source>
</evidence>
<name>A0A4Z2IR01_9TELE</name>
<sequence>MTATKDRERDRERPLVRVREEGDTGVSKAQIPPSALHLSLVVLIKDPGLPRRRSNNPGSRSRVSKTTRLGCSRSPGQR</sequence>
<dbReference type="Proteomes" id="UP000314294">
    <property type="component" value="Unassembled WGS sequence"/>
</dbReference>
<gene>
    <name evidence="2" type="ORF">EYF80_009532</name>
</gene>
<comment type="caution">
    <text evidence="2">The sequence shown here is derived from an EMBL/GenBank/DDBJ whole genome shotgun (WGS) entry which is preliminary data.</text>
</comment>
<accession>A0A4Z2IR01</accession>